<dbReference type="SUPFAM" id="SSF52540">
    <property type="entry name" value="P-loop containing nucleoside triphosphate hydrolases"/>
    <property type="match status" value="2"/>
</dbReference>
<dbReference type="VEuPathDB" id="FungiDB:F9C07_2199241"/>
<sequence>MKTGRTRPLRVFDILVPPWPPTVPHRIKLPRGKTNWFEFYSAITRNWNKLKGLKNCWQIWKDVQEIIRRIRKYQGESTVMQGPGNNDGAHPYATMAGKLDSKLLQALKVMEFEYMTPVQHRVLTELPSWRSDCLVQAKTGTGKTLAFLLPTLHCLLQGHSAPPRGQVAILIITPTRELAQQIAKSCDQLTSQLARPLECHIAVGGTARASALARFMKGAPSILVATPGRLKDYLSEPSTAEKLSNIQTLILDEADTMLESGFLADVKRILQLIPPKSTGWQGMCFSATVPPKVKDVVSVVLKPGYTSISTIEKNETPTHERVPQYHVLIPSVADTFTTLASLLNLEIKNSSKIIVFGVTANMVALFAAAFSQGLTPLKVFEIHSRLSQSARTKTTALFKEAATGIMFASDVIGRGMDFPNVDLVIQVGLPSNGEQYVHRVGRTARAGNDGRAIILLTEAESFFMKVNRHLPIQPHPQTDAINAGASSCADAVTKAMYSIGEETKQRAYSSYIGFFAGSGLLKQVRLDKPGLVQLANELAIQGMGCPEPPPMDKKVVGKMGLKGVPGFNYATGNDLNGDRPARPRGRPGNKTRDVLSPGAGQGDRRGSVSKNRGGRRGGGRGGRGGRGGKPRAA</sequence>
<evidence type="ECO:0000259" key="8">
    <source>
        <dbReference type="PROSITE" id="PS51192"/>
    </source>
</evidence>
<evidence type="ECO:0000256" key="5">
    <source>
        <dbReference type="ARBA" id="ARBA00047984"/>
    </source>
</evidence>
<evidence type="ECO:0000256" key="7">
    <source>
        <dbReference type="SAM" id="MobiDB-lite"/>
    </source>
</evidence>
<accession>A0A5N6GSY0</accession>
<dbReference type="Proteomes" id="UP000325434">
    <property type="component" value="Unassembled WGS sequence"/>
</dbReference>
<keyword evidence="6 10" id="KW-0347">Helicase</keyword>
<evidence type="ECO:0000256" key="3">
    <source>
        <dbReference type="ARBA" id="ARBA00022840"/>
    </source>
</evidence>
<comment type="domain">
    <text evidence="6">The Q motif is unique to and characteristic of the DEAD box family of RNA helicases and controls ATP binding and hydrolysis.</text>
</comment>
<dbReference type="CDD" id="cd18787">
    <property type="entry name" value="SF2_C_DEAD"/>
    <property type="match status" value="1"/>
</dbReference>
<feature type="domain" description="Helicase ATP-binding" evidence="8">
    <location>
        <begin position="124"/>
        <end position="307"/>
    </location>
</feature>
<dbReference type="InterPro" id="IPR011545">
    <property type="entry name" value="DEAD/DEAH_box_helicase_dom"/>
</dbReference>
<name>A0A5N6GSY0_ASPFL</name>
<gene>
    <name evidence="10" type="ORF">BDV35DRAFT_381908</name>
</gene>
<dbReference type="SMART" id="SM00490">
    <property type="entry name" value="HELICc"/>
    <property type="match status" value="1"/>
</dbReference>
<dbReference type="GO" id="GO:0003724">
    <property type="term" value="F:RNA helicase activity"/>
    <property type="evidence" value="ECO:0007669"/>
    <property type="project" value="UniProtKB-EC"/>
</dbReference>
<evidence type="ECO:0000259" key="9">
    <source>
        <dbReference type="PROSITE" id="PS51194"/>
    </source>
</evidence>
<dbReference type="EC" id="3.6.4.13" evidence="6"/>
<feature type="domain" description="Helicase C-terminal" evidence="9">
    <location>
        <begin position="341"/>
        <end position="496"/>
    </location>
</feature>
<dbReference type="AlphaFoldDB" id="A0A5N6GSY0"/>
<dbReference type="VEuPathDB" id="FungiDB:AFLA_003092"/>
<dbReference type="EMBL" id="ML734620">
    <property type="protein sequence ID" value="KAB8244917.1"/>
    <property type="molecule type" value="Genomic_DNA"/>
</dbReference>
<dbReference type="CDD" id="cd17964">
    <property type="entry name" value="DEADc_MSS116"/>
    <property type="match status" value="1"/>
</dbReference>
<organism evidence="10">
    <name type="scientific">Aspergillus flavus</name>
    <dbReference type="NCBI Taxonomy" id="5059"/>
    <lineage>
        <taxon>Eukaryota</taxon>
        <taxon>Fungi</taxon>
        <taxon>Dikarya</taxon>
        <taxon>Ascomycota</taxon>
        <taxon>Pezizomycotina</taxon>
        <taxon>Eurotiomycetes</taxon>
        <taxon>Eurotiomycetidae</taxon>
        <taxon>Eurotiales</taxon>
        <taxon>Aspergillaceae</taxon>
        <taxon>Aspergillus</taxon>
        <taxon>Aspergillus subgen. Circumdati</taxon>
    </lineage>
</organism>
<protein>
    <recommendedName>
        <fullName evidence="6">ATP-dependent RNA helicase</fullName>
        <ecNumber evidence="6">3.6.4.13</ecNumber>
    </recommendedName>
</protein>
<comment type="catalytic activity">
    <reaction evidence="5 6">
        <text>ATP + H2O = ADP + phosphate + H(+)</text>
        <dbReference type="Rhea" id="RHEA:13065"/>
        <dbReference type="ChEBI" id="CHEBI:15377"/>
        <dbReference type="ChEBI" id="CHEBI:15378"/>
        <dbReference type="ChEBI" id="CHEBI:30616"/>
        <dbReference type="ChEBI" id="CHEBI:43474"/>
        <dbReference type="ChEBI" id="CHEBI:456216"/>
        <dbReference type="EC" id="3.6.4.13"/>
    </reaction>
</comment>
<comment type="similarity">
    <text evidence="6">Belongs to the DEAD box helicase family.</text>
</comment>
<dbReference type="SMR" id="A0A5N6GSY0"/>
<feature type="region of interest" description="Disordered" evidence="7">
    <location>
        <begin position="567"/>
        <end position="633"/>
    </location>
</feature>
<evidence type="ECO:0000256" key="4">
    <source>
        <dbReference type="ARBA" id="ARBA00022884"/>
    </source>
</evidence>
<dbReference type="InterPro" id="IPR014001">
    <property type="entry name" value="Helicase_ATP-bd"/>
</dbReference>
<keyword evidence="4 6" id="KW-0694">RNA-binding</keyword>
<proteinExistence type="inferred from homology"/>
<dbReference type="GO" id="GO:0005524">
    <property type="term" value="F:ATP binding"/>
    <property type="evidence" value="ECO:0007669"/>
    <property type="project" value="UniProtKB-UniRule"/>
</dbReference>
<reference evidence="10" key="1">
    <citation type="submission" date="2019-04" db="EMBL/GenBank/DDBJ databases">
        <title>Friends and foes A comparative genomics study of 23 Aspergillus species from section Flavi.</title>
        <authorList>
            <consortium name="DOE Joint Genome Institute"/>
            <person name="Kjaerbolling I."/>
            <person name="Vesth T."/>
            <person name="Frisvad J.C."/>
            <person name="Nybo J.L."/>
            <person name="Theobald S."/>
            <person name="Kildgaard S."/>
            <person name="Isbrandt T."/>
            <person name="Kuo A."/>
            <person name="Sato A."/>
            <person name="Lyhne E.K."/>
            <person name="Kogle M.E."/>
            <person name="Wiebenga A."/>
            <person name="Kun R.S."/>
            <person name="Lubbers R.J."/>
            <person name="Makela M.R."/>
            <person name="Barry K."/>
            <person name="Chovatia M."/>
            <person name="Clum A."/>
            <person name="Daum C."/>
            <person name="Haridas S."/>
            <person name="He G."/>
            <person name="LaButti K."/>
            <person name="Lipzen A."/>
            <person name="Mondo S."/>
            <person name="Riley R."/>
            <person name="Salamov A."/>
            <person name="Simmons B.A."/>
            <person name="Magnuson J.K."/>
            <person name="Henrissat B."/>
            <person name="Mortensen U.H."/>
            <person name="Larsen T.O."/>
            <person name="Devries R.P."/>
            <person name="Grigoriev I.V."/>
            <person name="Machida M."/>
            <person name="Baker S.E."/>
            <person name="Andersen M.R."/>
        </authorList>
    </citation>
    <scope>NUCLEOTIDE SEQUENCE [LARGE SCALE GENOMIC DNA]</scope>
    <source>
        <strain evidence="10">CBS 121.62</strain>
    </source>
</reference>
<dbReference type="GO" id="GO:0003723">
    <property type="term" value="F:RNA binding"/>
    <property type="evidence" value="ECO:0007669"/>
    <property type="project" value="UniProtKB-UniRule"/>
</dbReference>
<dbReference type="SMART" id="SM00487">
    <property type="entry name" value="DEXDc"/>
    <property type="match status" value="1"/>
</dbReference>
<evidence type="ECO:0000256" key="1">
    <source>
        <dbReference type="ARBA" id="ARBA00022741"/>
    </source>
</evidence>
<keyword evidence="2 6" id="KW-0378">Hydrolase</keyword>
<evidence type="ECO:0000256" key="2">
    <source>
        <dbReference type="ARBA" id="ARBA00022801"/>
    </source>
</evidence>
<dbReference type="GO" id="GO:0016787">
    <property type="term" value="F:hydrolase activity"/>
    <property type="evidence" value="ECO:0007669"/>
    <property type="project" value="UniProtKB-KW"/>
</dbReference>
<dbReference type="Gene3D" id="3.40.50.300">
    <property type="entry name" value="P-loop containing nucleotide triphosphate hydrolases"/>
    <property type="match status" value="2"/>
</dbReference>
<keyword evidence="1 6" id="KW-0547">Nucleotide-binding</keyword>
<dbReference type="PROSITE" id="PS51192">
    <property type="entry name" value="HELICASE_ATP_BIND_1"/>
    <property type="match status" value="1"/>
</dbReference>
<dbReference type="InterPro" id="IPR027417">
    <property type="entry name" value="P-loop_NTPase"/>
</dbReference>
<evidence type="ECO:0000256" key="6">
    <source>
        <dbReference type="RuleBase" id="RU365068"/>
    </source>
</evidence>
<dbReference type="Pfam" id="PF00271">
    <property type="entry name" value="Helicase_C"/>
    <property type="match status" value="1"/>
</dbReference>
<keyword evidence="3 6" id="KW-0067">ATP-binding</keyword>
<evidence type="ECO:0000313" key="10">
    <source>
        <dbReference type="EMBL" id="KAB8244917.1"/>
    </source>
</evidence>
<dbReference type="Pfam" id="PF00270">
    <property type="entry name" value="DEAD"/>
    <property type="match status" value="1"/>
</dbReference>
<dbReference type="PROSITE" id="PS51194">
    <property type="entry name" value="HELICASE_CTER"/>
    <property type="match status" value="1"/>
</dbReference>
<dbReference type="InterPro" id="IPR001650">
    <property type="entry name" value="Helicase_C-like"/>
</dbReference>
<comment type="function">
    <text evidence="6">RNA helicase.</text>
</comment>
<dbReference type="PANTHER" id="PTHR24031">
    <property type="entry name" value="RNA HELICASE"/>
    <property type="match status" value="1"/>
</dbReference>